<evidence type="ECO:0000313" key="2">
    <source>
        <dbReference type="Proteomes" id="UP000800235"/>
    </source>
</evidence>
<evidence type="ECO:0000313" key="1">
    <source>
        <dbReference type="EMBL" id="KAF2433239.1"/>
    </source>
</evidence>
<sequence>MGICEAWYCQPWALMGTERPTSGTQLALPIILAAAIFRILRCQAWRRSGHEVGGGRAGHQNGPVPLRKTIEPSILGNVAQYVLGHWRYALDTAAFMGLQFTIIPIGFEEL</sequence>
<dbReference type="AlphaFoldDB" id="A0A9P4NVU5"/>
<proteinExistence type="predicted"/>
<dbReference type="EMBL" id="MU007022">
    <property type="protein sequence ID" value="KAF2433239.1"/>
    <property type="molecule type" value="Genomic_DNA"/>
</dbReference>
<gene>
    <name evidence="1" type="ORF">EJ08DRAFT_96275</name>
</gene>
<comment type="caution">
    <text evidence="1">The sequence shown here is derived from an EMBL/GenBank/DDBJ whole genome shotgun (WGS) entry which is preliminary data.</text>
</comment>
<reference evidence="1" key="1">
    <citation type="journal article" date="2020" name="Stud. Mycol.">
        <title>101 Dothideomycetes genomes: a test case for predicting lifestyles and emergence of pathogens.</title>
        <authorList>
            <person name="Haridas S."/>
            <person name="Albert R."/>
            <person name="Binder M."/>
            <person name="Bloem J."/>
            <person name="Labutti K."/>
            <person name="Salamov A."/>
            <person name="Andreopoulos B."/>
            <person name="Baker S."/>
            <person name="Barry K."/>
            <person name="Bills G."/>
            <person name="Bluhm B."/>
            <person name="Cannon C."/>
            <person name="Castanera R."/>
            <person name="Culley D."/>
            <person name="Daum C."/>
            <person name="Ezra D."/>
            <person name="Gonzalez J."/>
            <person name="Henrissat B."/>
            <person name="Kuo A."/>
            <person name="Liang C."/>
            <person name="Lipzen A."/>
            <person name="Lutzoni F."/>
            <person name="Magnuson J."/>
            <person name="Mondo S."/>
            <person name="Nolan M."/>
            <person name="Ohm R."/>
            <person name="Pangilinan J."/>
            <person name="Park H.-J."/>
            <person name="Ramirez L."/>
            <person name="Alfaro M."/>
            <person name="Sun H."/>
            <person name="Tritt A."/>
            <person name="Yoshinaga Y."/>
            <person name="Zwiers L.-H."/>
            <person name="Turgeon B."/>
            <person name="Goodwin S."/>
            <person name="Spatafora J."/>
            <person name="Crous P."/>
            <person name="Grigoriev I."/>
        </authorList>
    </citation>
    <scope>NUCLEOTIDE SEQUENCE</scope>
    <source>
        <strain evidence="1">CBS 130266</strain>
    </source>
</reference>
<name>A0A9P4NVU5_9PEZI</name>
<keyword evidence="2" id="KW-1185">Reference proteome</keyword>
<dbReference type="Proteomes" id="UP000800235">
    <property type="component" value="Unassembled WGS sequence"/>
</dbReference>
<protein>
    <submittedName>
        <fullName evidence="1">Uncharacterized protein</fullName>
    </submittedName>
</protein>
<accession>A0A9P4NVU5</accession>
<organism evidence="1 2">
    <name type="scientific">Tothia fuscella</name>
    <dbReference type="NCBI Taxonomy" id="1048955"/>
    <lineage>
        <taxon>Eukaryota</taxon>
        <taxon>Fungi</taxon>
        <taxon>Dikarya</taxon>
        <taxon>Ascomycota</taxon>
        <taxon>Pezizomycotina</taxon>
        <taxon>Dothideomycetes</taxon>
        <taxon>Pleosporomycetidae</taxon>
        <taxon>Venturiales</taxon>
        <taxon>Cylindrosympodiaceae</taxon>
        <taxon>Tothia</taxon>
    </lineage>
</organism>